<proteinExistence type="predicted"/>
<dbReference type="PANTHER" id="PTHR46542:SF1">
    <property type="entry name" value="X-BOX BINDING PROTEIN 1"/>
    <property type="match status" value="1"/>
</dbReference>
<dbReference type="Pfam" id="PF07716">
    <property type="entry name" value="bZIP_2"/>
    <property type="match status" value="1"/>
</dbReference>
<evidence type="ECO:0000256" key="7">
    <source>
        <dbReference type="SAM" id="Coils"/>
    </source>
</evidence>
<dbReference type="InterPro" id="IPR052470">
    <property type="entry name" value="ER_Stress-Reg_TF"/>
</dbReference>
<feature type="region of interest" description="Disordered" evidence="8">
    <location>
        <begin position="486"/>
        <end position="506"/>
    </location>
</feature>
<evidence type="ECO:0000313" key="10">
    <source>
        <dbReference type="EnsemblMetazoa" id="MDOA003895-PB"/>
    </source>
</evidence>
<dbReference type="SMART" id="SM00338">
    <property type="entry name" value="BRLZ"/>
    <property type="match status" value="1"/>
</dbReference>
<dbReference type="PROSITE" id="PS50217">
    <property type="entry name" value="BZIP"/>
    <property type="match status" value="1"/>
</dbReference>
<keyword evidence="5" id="KW-0539">Nucleus</keyword>
<dbReference type="SUPFAM" id="SSF57959">
    <property type="entry name" value="Leucine zipper domain"/>
    <property type="match status" value="1"/>
</dbReference>
<dbReference type="PROSITE" id="PS00036">
    <property type="entry name" value="BZIP_BASIC"/>
    <property type="match status" value="1"/>
</dbReference>
<feature type="compositionally biased region" description="Low complexity" evidence="8">
    <location>
        <begin position="64"/>
        <end position="83"/>
    </location>
</feature>
<keyword evidence="3" id="KW-0238">DNA-binding</keyword>
<organism evidence="10">
    <name type="scientific">Musca domestica</name>
    <name type="common">House fly</name>
    <dbReference type="NCBI Taxonomy" id="7370"/>
    <lineage>
        <taxon>Eukaryota</taxon>
        <taxon>Metazoa</taxon>
        <taxon>Ecdysozoa</taxon>
        <taxon>Arthropoda</taxon>
        <taxon>Hexapoda</taxon>
        <taxon>Insecta</taxon>
        <taxon>Pterygota</taxon>
        <taxon>Neoptera</taxon>
        <taxon>Endopterygota</taxon>
        <taxon>Diptera</taxon>
        <taxon>Brachycera</taxon>
        <taxon>Muscomorpha</taxon>
        <taxon>Muscoidea</taxon>
        <taxon>Muscidae</taxon>
        <taxon>Musca</taxon>
    </lineage>
</organism>
<reference evidence="10" key="1">
    <citation type="submission" date="2020-05" db="UniProtKB">
        <authorList>
            <consortium name="EnsemblMetazoa"/>
        </authorList>
    </citation>
    <scope>IDENTIFICATION</scope>
    <source>
        <strain evidence="10">Aabys</strain>
    </source>
</reference>
<name>A0A1I8MDY4_MUSDO</name>
<evidence type="ECO:0000256" key="2">
    <source>
        <dbReference type="ARBA" id="ARBA00023015"/>
    </source>
</evidence>
<feature type="region of interest" description="Disordered" evidence="8">
    <location>
        <begin position="336"/>
        <end position="356"/>
    </location>
</feature>
<evidence type="ECO:0000256" key="4">
    <source>
        <dbReference type="ARBA" id="ARBA00023163"/>
    </source>
</evidence>
<evidence type="ECO:0000256" key="5">
    <source>
        <dbReference type="ARBA" id="ARBA00023242"/>
    </source>
</evidence>
<evidence type="ECO:0000256" key="6">
    <source>
        <dbReference type="ARBA" id="ARBA00040165"/>
    </source>
</evidence>
<feature type="coiled-coil region" evidence="7">
    <location>
        <begin position="109"/>
        <end position="185"/>
    </location>
</feature>
<dbReference type="VEuPathDB" id="VectorBase:MDOMA2_013418"/>
<dbReference type="GO" id="GO:0000977">
    <property type="term" value="F:RNA polymerase II transcription regulatory region sequence-specific DNA binding"/>
    <property type="evidence" value="ECO:0007669"/>
    <property type="project" value="TreeGrafter"/>
</dbReference>
<evidence type="ECO:0000259" key="9">
    <source>
        <dbReference type="PROSITE" id="PS50217"/>
    </source>
</evidence>
<dbReference type="CDD" id="cd14691">
    <property type="entry name" value="bZIP_XBP1"/>
    <property type="match status" value="1"/>
</dbReference>
<dbReference type="AlphaFoldDB" id="A0A1I8MDY4"/>
<dbReference type="InterPro" id="IPR046347">
    <property type="entry name" value="bZIP_sf"/>
</dbReference>
<keyword evidence="4" id="KW-0804">Transcription</keyword>
<dbReference type="STRING" id="7370.A0A1I8MDY4"/>
<keyword evidence="2" id="KW-0805">Transcription regulation</keyword>
<dbReference type="Gene3D" id="1.20.5.170">
    <property type="match status" value="1"/>
</dbReference>
<sequence>MAAPTVFITVPKYVAITPANAPNGATIVAPMVTTTTTTNTTTTTTLLPKIKPAPPQNPTAVQISTTASSDNDCSDSNSSSTTCPPRGKKRRLDHLTWEEKIQRKKLKNRVAAQTSRDRKKARMEEMECEIKELTARTQILVNKCESLQVINDSLLEKNQKLDMEVETLRQQLQELQNKQQQQQHSTAASATLVSRCAGCESLLNGSAVSKNTDPLQQGSNPKDFQSTQLLNSSSSVLQLQQQLKKSTTVSSLWRVIALCLLYKICSYPTSKGEGTLDDAEFDAGKLEELAESLLADITADLEASNREGDASVAEIAGGTERLSGSVVGTTTECLESGQHTSQNGSGLTTATTTSTYMPSLQTPELTLENKLEKEICQSTSDVSSITTTTLTAPDAMASTAAPTTLTPDTVYGTYDAKTNSITVVMDDVAVPVNEVVEEIYWDGGRTHGSTASNAADDEDDVDMIYNSSTSSPSGGIASPSQVFLNVTTCSDDDDDEEENPDNDDFNFDPIAKFLCPKRPLVSPLAKSPAPSFHSATSDHGYESILGSPPSSSHYEPLSEDLATEFNDWPPGFNELFPSLI</sequence>
<evidence type="ECO:0000256" key="8">
    <source>
        <dbReference type="SAM" id="MobiDB-lite"/>
    </source>
</evidence>
<dbReference type="PANTHER" id="PTHR46542">
    <property type="entry name" value="X-BOX BINDING PROTEIN 1"/>
    <property type="match status" value="1"/>
</dbReference>
<dbReference type="GO" id="GO:0000981">
    <property type="term" value="F:DNA-binding transcription factor activity, RNA polymerase II-specific"/>
    <property type="evidence" value="ECO:0007669"/>
    <property type="project" value="TreeGrafter"/>
</dbReference>
<feature type="compositionally biased region" description="Polar residues" evidence="8">
    <location>
        <begin position="336"/>
        <end position="347"/>
    </location>
</feature>
<dbReference type="VEuPathDB" id="VectorBase:MDOA003895"/>
<dbReference type="GO" id="GO:0005634">
    <property type="term" value="C:nucleus"/>
    <property type="evidence" value="ECO:0007669"/>
    <property type="project" value="TreeGrafter"/>
</dbReference>
<keyword evidence="7" id="KW-0175">Coiled coil</keyword>
<dbReference type="EnsemblMetazoa" id="MDOA003895-RB">
    <property type="protein sequence ID" value="MDOA003895-PB"/>
    <property type="gene ID" value="MDOA003895"/>
</dbReference>
<protein>
    <recommendedName>
        <fullName evidence="6">X-box-binding protein 1</fullName>
    </recommendedName>
</protein>
<dbReference type="InterPro" id="IPR004827">
    <property type="entry name" value="bZIP"/>
</dbReference>
<feature type="compositionally biased region" description="Acidic residues" evidence="8">
    <location>
        <begin position="490"/>
        <end position="506"/>
    </location>
</feature>
<keyword evidence="1" id="KW-0832">Ubl conjugation</keyword>
<feature type="region of interest" description="Disordered" evidence="8">
    <location>
        <begin position="49"/>
        <end position="90"/>
    </location>
</feature>
<accession>A0A1I8MDY4</accession>
<evidence type="ECO:0000256" key="1">
    <source>
        <dbReference type="ARBA" id="ARBA00022843"/>
    </source>
</evidence>
<evidence type="ECO:0000256" key="3">
    <source>
        <dbReference type="ARBA" id="ARBA00023125"/>
    </source>
</evidence>
<feature type="domain" description="BZIP" evidence="9">
    <location>
        <begin position="98"/>
        <end position="148"/>
    </location>
</feature>
<feature type="region of interest" description="Disordered" evidence="8">
    <location>
        <begin position="526"/>
        <end position="557"/>
    </location>
</feature>